<dbReference type="EMBL" id="PDCK01000044">
    <property type="protein sequence ID" value="PRQ24986.1"/>
    <property type="molecule type" value="Genomic_DNA"/>
</dbReference>
<proteinExistence type="predicted"/>
<dbReference type="EMBL" id="PDCK01000039">
    <property type="protein sequence ID" value="PRQ54663.1"/>
    <property type="molecule type" value="Genomic_DNA"/>
</dbReference>
<dbReference type="Gramene" id="PRQ54663">
    <property type="protein sequence ID" value="PRQ54663"/>
    <property type="gene ID" value="RchiOBHm_Chr1g0316171"/>
</dbReference>
<evidence type="ECO:0000313" key="2">
    <source>
        <dbReference type="EMBL" id="PRQ54663.1"/>
    </source>
</evidence>
<organism evidence="1 3">
    <name type="scientific">Rosa chinensis</name>
    <name type="common">China rose</name>
    <dbReference type="NCBI Taxonomy" id="74649"/>
    <lineage>
        <taxon>Eukaryota</taxon>
        <taxon>Viridiplantae</taxon>
        <taxon>Streptophyta</taxon>
        <taxon>Embryophyta</taxon>
        <taxon>Tracheophyta</taxon>
        <taxon>Spermatophyta</taxon>
        <taxon>Magnoliopsida</taxon>
        <taxon>eudicotyledons</taxon>
        <taxon>Gunneridae</taxon>
        <taxon>Pentapetalae</taxon>
        <taxon>rosids</taxon>
        <taxon>fabids</taxon>
        <taxon>Rosales</taxon>
        <taxon>Rosaceae</taxon>
        <taxon>Rosoideae</taxon>
        <taxon>Rosoideae incertae sedis</taxon>
        <taxon>Rosa</taxon>
    </lineage>
</organism>
<dbReference type="Proteomes" id="UP000238479">
    <property type="component" value="Chromosome 6"/>
</dbReference>
<comment type="caution">
    <text evidence="1">The sequence shown here is derived from an EMBL/GenBank/DDBJ whole genome shotgun (WGS) entry which is preliminary data.</text>
</comment>
<dbReference type="Gramene" id="PRQ24986">
    <property type="protein sequence ID" value="PRQ24986"/>
    <property type="gene ID" value="RchiOBHm_Chr6g0278541"/>
</dbReference>
<name>A0A2P6PSV1_ROSCH</name>
<dbReference type="Proteomes" id="UP000238479">
    <property type="component" value="Chromosome 1"/>
</dbReference>
<sequence length="51" mass="5627">MALIGLSLFWGFFLLGFSMRLMVVAGSFSSLILDSSSTQMDISSSRVQFPF</sequence>
<accession>A0A2P6PSV1</accession>
<dbReference type="AlphaFoldDB" id="A0A2P6PSV1"/>
<reference evidence="1 3" key="1">
    <citation type="journal article" date="2018" name="Nat. Genet.">
        <title>The Rosa genome provides new insights in the design of modern roses.</title>
        <authorList>
            <person name="Bendahmane M."/>
        </authorList>
    </citation>
    <scope>NUCLEOTIDE SEQUENCE [LARGE SCALE GENOMIC DNA]</scope>
    <source>
        <strain evidence="3">cv. Old Blush</strain>
    </source>
</reference>
<evidence type="ECO:0000313" key="1">
    <source>
        <dbReference type="EMBL" id="PRQ24986.1"/>
    </source>
</evidence>
<protein>
    <submittedName>
        <fullName evidence="1">Uncharacterized protein</fullName>
    </submittedName>
</protein>
<keyword evidence="3" id="KW-1185">Reference proteome</keyword>
<gene>
    <name evidence="2" type="ORF">RchiOBHm_Chr1g0316171</name>
    <name evidence="1" type="ORF">RchiOBHm_Chr6g0278541</name>
</gene>
<evidence type="ECO:0000313" key="3">
    <source>
        <dbReference type="Proteomes" id="UP000238479"/>
    </source>
</evidence>